<protein>
    <recommendedName>
        <fullName evidence="4">Portal protein</fullName>
    </recommendedName>
</protein>
<dbReference type="RefSeq" id="WP_094478911.1">
    <property type="nucleotide sequence ID" value="NZ_NOZR01000006.1"/>
</dbReference>
<feature type="region of interest" description="Disordered" evidence="1">
    <location>
        <begin position="438"/>
        <end position="481"/>
    </location>
</feature>
<evidence type="ECO:0000313" key="3">
    <source>
        <dbReference type="Proteomes" id="UP000216063"/>
    </source>
</evidence>
<evidence type="ECO:0008006" key="4">
    <source>
        <dbReference type="Google" id="ProtNLM"/>
    </source>
</evidence>
<accession>A0A255DM08</accession>
<organism evidence="2 3">
    <name type="scientific">Mycolicibacterium sphagni</name>
    <dbReference type="NCBI Taxonomy" id="1786"/>
    <lineage>
        <taxon>Bacteria</taxon>
        <taxon>Bacillati</taxon>
        <taxon>Actinomycetota</taxon>
        <taxon>Actinomycetes</taxon>
        <taxon>Mycobacteriales</taxon>
        <taxon>Mycobacteriaceae</taxon>
        <taxon>Mycolicibacterium</taxon>
    </lineage>
</organism>
<keyword evidence="3" id="KW-1185">Reference proteome</keyword>
<dbReference type="Pfam" id="PF05133">
    <property type="entry name" value="SPP1_portal"/>
    <property type="match status" value="1"/>
</dbReference>
<proteinExistence type="predicted"/>
<dbReference type="OrthoDB" id="1780383at2"/>
<evidence type="ECO:0000313" key="2">
    <source>
        <dbReference type="EMBL" id="OYN80428.1"/>
    </source>
</evidence>
<gene>
    <name evidence="2" type="ORF">CG716_09890</name>
</gene>
<dbReference type="EMBL" id="NOZR01000006">
    <property type="protein sequence ID" value="OYN80428.1"/>
    <property type="molecule type" value="Genomic_DNA"/>
</dbReference>
<evidence type="ECO:0000256" key="1">
    <source>
        <dbReference type="SAM" id="MobiDB-lite"/>
    </source>
</evidence>
<reference evidence="2 3" key="1">
    <citation type="submission" date="2017-07" db="EMBL/GenBank/DDBJ databases">
        <title>The new phylogeny of genus Mycobacterium.</title>
        <authorList>
            <person name="Tortoli E."/>
            <person name="Trovato A."/>
            <person name="Cirillo D.M."/>
        </authorList>
    </citation>
    <scope>NUCLEOTIDE SEQUENCE [LARGE SCALE GENOMIC DNA]</scope>
    <source>
        <strain evidence="2 3">ATCC 33027</strain>
    </source>
</reference>
<sequence length="481" mass="53225">MAKPTTPEEWLRVLTRQADLDWARIAKLRSYVDGNAPMPEMSENTREAWVKFQRKSRTNWGNLIVEAVVSRIIPNGVTVGGSIDSPLAKQAQAIWTRNRMASVFRDWLRFGCTFRESYLTVWTDDDGKALIAADSPESMRVSVDPLQPWKVRAAVRWWRDVDAERDEAIVWMEGMRQKFFRDIGENSTKEAGLPVRLSQGQWTANGEAEEVDGLPPVIVYNNPGHAGEFEIHTDVIDRVNHGILERLTTSAMQAYRQRWLKKDKGVVLPDKDSKGNVIDYAKLFEPAPGIVWDLPAGIDLGESSVTEITGMLNASKDDIRHLGSATRTPLSWLLPDGANQTAEGANEARDGHVFKCSERLDEAEPGIEAALALALKTEGADLTDDVVVDVRFKPVDRVTLSEMYAAAAQASQAGESWQSIARNILGYSPEQIAQDNLDRAQERLTAMSFAPTPTEQPPTSEQPSGNGQAGPPRTQPAPVNA</sequence>
<dbReference type="Proteomes" id="UP000216063">
    <property type="component" value="Unassembled WGS sequence"/>
</dbReference>
<comment type="caution">
    <text evidence="2">The sequence shown here is derived from an EMBL/GenBank/DDBJ whole genome shotgun (WGS) entry which is preliminary data.</text>
</comment>
<name>A0A255DM08_9MYCO</name>
<dbReference type="InterPro" id="IPR021145">
    <property type="entry name" value="Portal_protein_SPP1_Gp6-like"/>
</dbReference>
<feature type="compositionally biased region" description="Low complexity" evidence="1">
    <location>
        <begin position="451"/>
        <end position="464"/>
    </location>
</feature>
<dbReference type="AlphaFoldDB" id="A0A255DM08"/>